<accession>A0A0E0AU48</accession>
<evidence type="ECO:0000256" key="5">
    <source>
        <dbReference type="ARBA" id="ARBA00022825"/>
    </source>
</evidence>
<dbReference type="PROSITE" id="PS00138">
    <property type="entry name" value="SUBTILASE_SER"/>
    <property type="match status" value="1"/>
</dbReference>
<dbReference type="InterPro" id="IPR045051">
    <property type="entry name" value="SBT"/>
</dbReference>
<dbReference type="PROSITE" id="PS51892">
    <property type="entry name" value="SUBTILASE"/>
    <property type="match status" value="1"/>
</dbReference>
<reference evidence="8" key="1">
    <citation type="submission" date="2015-04" db="UniProtKB">
        <authorList>
            <consortium name="EnsemblPlants"/>
        </authorList>
    </citation>
    <scope>IDENTIFICATION</scope>
</reference>
<dbReference type="Gene3D" id="3.50.30.30">
    <property type="match status" value="1"/>
</dbReference>
<name>A0A0E0AU48_9ORYZ</name>
<proteinExistence type="inferred from homology"/>
<evidence type="ECO:0000256" key="2">
    <source>
        <dbReference type="ARBA" id="ARBA00022670"/>
    </source>
</evidence>
<dbReference type="GO" id="GO:0006508">
    <property type="term" value="P:proteolysis"/>
    <property type="evidence" value="ECO:0007669"/>
    <property type="project" value="UniProtKB-KW"/>
</dbReference>
<organism evidence="8">
    <name type="scientific">Oryza glumipatula</name>
    <dbReference type="NCBI Taxonomy" id="40148"/>
    <lineage>
        <taxon>Eukaryota</taxon>
        <taxon>Viridiplantae</taxon>
        <taxon>Streptophyta</taxon>
        <taxon>Embryophyta</taxon>
        <taxon>Tracheophyta</taxon>
        <taxon>Spermatophyta</taxon>
        <taxon>Magnoliopsida</taxon>
        <taxon>Liliopsida</taxon>
        <taxon>Poales</taxon>
        <taxon>Poaceae</taxon>
        <taxon>BOP clade</taxon>
        <taxon>Oryzoideae</taxon>
        <taxon>Oryzeae</taxon>
        <taxon>Oryzinae</taxon>
        <taxon>Oryza</taxon>
    </lineage>
</organism>
<dbReference type="AlphaFoldDB" id="A0A0E0AU48"/>
<evidence type="ECO:0000256" key="1">
    <source>
        <dbReference type="ARBA" id="ARBA00011073"/>
    </source>
</evidence>
<evidence type="ECO:0000256" key="3">
    <source>
        <dbReference type="ARBA" id="ARBA00022729"/>
    </source>
</evidence>
<dbReference type="Pfam" id="PF00082">
    <property type="entry name" value="Peptidase_S8"/>
    <property type="match status" value="1"/>
</dbReference>
<dbReference type="EnsemblPlants" id="OGLUM08G11920.1">
    <property type="protein sequence ID" value="OGLUM08G11920.1"/>
    <property type="gene ID" value="OGLUM08G11920"/>
</dbReference>
<evidence type="ECO:0000313" key="9">
    <source>
        <dbReference type="Proteomes" id="UP000026961"/>
    </source>
</evidence>
<feature type="domain" description="Peptidase S8/S53" evidence="7">
    <location>
        <begin position="5"/>
        <end position="355"/>
    </location>
</feature>
<sequence length="359" mass="38226">MDVASGHGTHMASIAAGSFVNNVSVNGGLANGTASGMAPWAHVAIYKVCDYRACSDDAVIHAMDEAVHDDVDVISFSISQEVKTTYDRDVVAIAAYSAMEKGIPFVVCAGNQGPGASTVENDVPWMFTVGAGTVDRSMEAKLQSTTGGNPILGQYMTNRKRTQVAAGWYPVLYGEDGECRYCLSRKWKSRRFFATRWGGNPIAEAVTKYKAAAAVSIQQPGYTFDLYDYGPARPIVQVSYDERERLKGYASSPAVMASLELGDTVLGSSIPAPIVAGFSGRGPSKRSPGILKLDIMAPGVNIFAGVPDAHPYTPFDFMSGTSMATPHVSGLVALFRTLQPHWSPAAIRSAFVTTADVDT</sequence>
<evidence type="ECO:0000313" key="8">
    <source>
        <dbReference type="EnsemblPlants" id="OGLUM08G11920.1"/>
    </source>
</evidence>
<comment type="caution">
    <text evidence="6">Lacks conserved residue(s) required for the propagation of feature annotation.</text>
</comment>
<dbReference type="InterPro" id="IPR023828">
    <property type="entry name" value="Peptidase_S8_Ser-AS"/>
</dbReference>
<dbReference type="SUPFAM" id="SSF52743">
    <property type="entry name" value="Subtilisin-like"/>
    <property type="match status" value="1"/>
</dbReference>
<evidence type="ECO:0000256" key="6">
    <source>
        <dbReference type="PROSITE-ProRule" id="PRU01240"/>
    </source>
</evidence>
<protein>
    <recommendedName>
        <fullName evidence="7">Peptidase S8/S53 domain-containing protein</fullName>
    </recommendedName>
</protein>
<keyword evidence="3" id="KW-0732">Signal</keyword>
<dbReference type="PRINTS" id="PR00723">
    <property type="entry name" value="SUBTILISIN"/>
</dbReference>
<keyword evidence="5" id="KW-0720">Serine protease</keyword>
<dbReference type="GO" id="GO:0004252">
    <property type="term" value="F:serine-type endopeptidase activity"/>
    <property type="evidence" value="ECO:0007669"/>
    <property type="project" value="InterPro"/>
</dbReference>
<dbReference type="Gene3D" id="3.40.50.200">
    <property type="entry name" value="Peptidase S8/S53 domain"/>
    <property type="match status" value="1"/>
</dbReference>
<evidence type="ECO:0000256" key="4">
    <source>
        <dbReference type="ARBA" id="ARBA00022801"/>
    </source>
</evidence>
<dbReference type="HOGENOM" id="CLU_000625_0_0_1"/>
<reference evidence="8" key="2">
    <citation type="submission" date="2018-05" db="EMBL/GenBank/DDBJ databases">
        <title>OgluRS3 (Oryza glumaepatula Reference Sequence Version 3).</title>
        <authorList>
            <person name="Zhang J."/>
            <person name="Kudrna D."/>
            <person name="Lee S."/>
            <person name="Talag J."/>
            <person name="Welchert J."/>
            <person name="Wing R.A."/>
        </authorList>
    </citation>
    <scope>NUCLEOTIDE SEQUENCE [LARGE SCALE GENOMIC DNA]</scope>
</reference>
<dbReference type="Gramene" id="OGLUM08G11920.1">
    <property type="protein sequence ID" value="OGLUM08G11920.1"/>
    <property type="gene ID" value="OGLUM08G11920"/>
</dbReference>
<keyword evidence="9" id="KW-1185">Reference proteome</keyword>
<dbReference type="PANTHER" id="PTHR10795">
    <property type="entry name" value="PROPROTEIN CONVERTASE SUBTILISIN/KEXIN"/>
    <property type="match status" value="1"/>
</dbReference>
<keyword evidence="2" id="KW-0645">Protease</keyword>
<comment type="similarity">
    <text evidence="1 6">Belongs to the peptidase S8 family.</text>
</comment>
<evidence type="ECO:0000259" key="7">
    <source>
        <dbReference type="Pfam" id="PF00082"/>
    </source>
</evidence>
<keyword evidence="4" id="KW-0378">Hydrolase</keyword>
<dbReference type="InterPro" id="IPR015500">
    <property type="entry name" value="Peptidase_S8_subtilisin-rel"/>
</dbReference>
<dbReference type="STRING" id="40148.A0A0E0AU48"/>
<dbReference type="InterPro" id="IPR036852">
    <property type="entry name" value="Peptidase_S8/S53_dom_sf"/>
</dbReference>
<dbReference type="InterPro" id="IPR000209">
    <property type="entry name" value="Peptidase_S8/S53_dom"/>
</dbReference>
<dbReference type="eggNOG" id="ENOG502QPQR">
    <property type="taxonomic scope" value="Eukaryota"/>
</dbReference>
<dbReference type="Proteomes" id="UP000026961">
    <property type="component" value="Chromosome 8"/>
</dbReference>